<sequence>MKSSPKGYTLIEVVLVISLIGILAAMAVPHIDRTPFDMKVYSRQLCADLRYIRLMKMTEGENYQITLYEQFYKVLNGTKELKTVKAPKNVVILYTRQHISFTSYGAPSNSDTISIRDKKSGKYYEVTIVPSSGRVLLKDEIQRSK</sequence>
<dbReference type="EMBL" id="FQZV01000003">
    <property type="protein sequence ID" value="SHI54906.1"/>
    <property type="molecule type" value="Genomic_DNA"/>
</dbReference>
<feature type="transmembrane region" description="Helical" evidence="1">
    <location>
        <begin position="7"/>
        <end position="28"/>
    </location>
</feature>
<name>A0A1M6C1L4_9FIRM</name>
<dbReference type="Pfam" id="PF07963">
    <property type="entry name" value="N_methyl"/>
    <property type="match status" value="1"/>
</dbReference>
<gene>
    <name evidence="2" type="ORF">SAMN02745975_00130</name>
</gene>
<keyword evidence="1" id="KW-1133">Transmembrane helix</keyword>
<proteinExistence type="predicted"/>
<dbReference type="SUPFAM" id="SSF54523">
    <property type="entry name" value="Pili subunits"/>
    <property type="match status" value="1"/>
</dbReference>
<dbReference type="OrthoDB" id="1711166at2"/>
<keyword evidence="3" id="KW-1185">Reference proteome</keyword>
<dbReference type="AlphaFoldDB" id="A0A1M6C1L4"/>
<dbReference type="RefSeq" id="WP_110939446.1">
    <property type="nucleotide sequence ID" value="NZ_FQZV01000003.1"/>
</dbReference>
<dbReference type="STRING" id="1121919.SAMN02745975_00130"/>
<dbReference type="PROSITE" id="PS00409">
    <property type="entry name" value="PROKAR_NTER_METHYL"/>
    <property type="match status" value="1"/>
</dbReference>
<dbReference type="InterPro" id="IPR012902">
    <property type="entry name" value="N_methyl_site"/>
</dbReference>
<dbReference type="InterPro" id="IPR045584">
    <property type="entry name" value="Pilin-like"/>
</dbReference>
<evidence type="ECO:0000313" key="2">
    <source>
        <dbReference type="EMBL" id="SHI54906.1"/>
    </source>
</evidence>
<keyword evidence="1" id="KW-0472">Membrane</keyword>
<reference evidence="3" key="1">
    <citation type="submission" date="2016-11" db="EMBL/GenBank/DDBJ databases">
        <authorList>
            <person name="Varghese N."/>
            <person name="Submissions S."/>
        </authorList>
    </citation>
    <scope>NUCLEOTIDE SEQUENCE [LARGE SCALE GENOMIC DNA]</scope>
    <source>
        <strain evidence="3">DSM 17957</strain>
    </source>
</reference>
<accession>A0A1M6C1L4</accession>
<protein>
    <submittedName>
        <fullName evidence="2">Prepilin-type N-terminal cleavage/methylation domain-containing protein</fullName>
    </submittedName>
</protein>
<dbReference type="NCBIfam" id="TIGR02532">
    <property type="entry name" value="IV_pilin_GFxxxE"/>
    <property type="match status" value="1"/>
</dbReference>
<evidence type="ECO:0000313" key="3">
    <source>
        <dbReference type="Proteomes" id="UP000184536"/>
    </source>
</evidence>
<evidence type="ECO:0000256" key="1">
    <source>
        <dbReference type="SAM" id="Phobius"/>
    </source>
</evidence>
<organism evidence="2 3">
    <name type="scientific">Geosporobacter subterraneus DSM 17957</name>
    <dbReference type="NCBI Taxonomy" id="1121919"/>
    <lineage>
        <taxon>Bacteria</taxon>
        <taxon>Bacillati</taxon>
        <taxon>Bacillota</taxon>
        <taxon>Clostridia</taxon>
        <taxon>Peptostreptococcales</taxon>
        <taxon>Thermotaleaceae</taxon>
        <taxon>Geosporobacter</taxon>
    </lineage>
</organism>
<keyword evidence="1" id="KW-0812">Transmembrane</keyword>
<dbReference type="Proteomes" id="UP000184536">
    <property type="component" value="Unassembled WGS sequence"/>
</dbReference>